<dbReference type="EMBL" id="QNUL01000031">
    <property type="protein sequence ID" value="REA57069.1"/>
    <property type="molecule type" value="Genomic_DNA"/>
</dbReference>
<dbReference type="InterPro" id="IPR025255">
    <property type="entry name" value="DUF4202"/>
</dbReference>
<dbReference type="RefSeq" id="WP_115833683.1">
    <property type="nucleotide sequence ID" value="NZ_QNUL01000031.1"/>
</dbReference>
<dbReference type="AlphaFoldDB" id="A0A3D8Y460"/>
<accession>A0A3D8Y460</accession>
<evidence type="ECO:0000313" key="1">
    <source>
        <dbReference type="EMBL" id="REA57069.1"/>
    </source>
</evidence>
<proteinExistence type="predicted"/>
<keyword evidence="2" id="KW-1185">Reference proteome</keyword>
<dbReference type="OrthoDB" id="9799165at2"/>
<evidence type="ECO:0000313" key="2">
    <source>
        <dbReference type="Proteomes" id="UP000256373"/>
    </source>
</evidence>
<protein>
    <submittedName>
        <fullName evidence="1">DUF4202 domain-containing protein</fullName>
    </submittedName>
</protein>
<name>A0A3D8Y460_9BACT</name>
<gene>
    <name evidence="1" type="ORF">DSL64_24975</name>
</gene>
<dbReference type="Pfam" id="PF13875">
    <property type="entry name" value="DUF4202"/>
    <property type="match status" value="1"/>
</dbReference>
<dbReference type="PANTHER" id="PTHR41729:SF1">
    <property type="entry name" value="GLUTAMYL-TRNA SYNTHETASE"/>
    <property type="match status" value="1"/>
</dbReference>
<reference evidence="1 2" key="1">
    <citation type="submission" date="2018-07" db="EMBL/GenBank/DDBJ databases">
        <title>Dyadobacter roseus sp. nov., isolated from rose rhizosphere soil.</title>
        <authorList>
            <person name="Chen L."/>
        </authorList>
    </citation>
    <scope>NUCLEOTIDE SEQUENCE [LARGE SCALE GENOMIC DNA]</scope>
    <source>
        <strain evidence="1 2">RS19</strain>
    </source>
</reference>
<sequence length="193" mass="22256">MAKLDEAFEKFDTYNKQAPEKVNWDGVEYPSEYFYALRLHEWVTKLNPEAGEPLLLASRSQHIGRWEIARSTYPEGRVGYLKWRSDLSKFHAEKATEILDDIGYEESTITRVTEIIRKQKLKTDPDVQTIEDALCIVFLIYQFDDLILKLSEEKMIDILQKTWKKMSEAGQSAALQLSYSDSALSLLKKALGA</sequence>
<dbReference type="PANTHER" id="PTHR41729">
    <property type="entry name" value="GLUTAMYL-TRNA SYNTHETASE"/>
    <property type="match status" value="1"/>
</dbReference>
<dbReference type="Proteomes" id="UP000256373">
    <property type="component" value="Unassembled WGS sequence"/>
</dbReference>
<comment type="caution">
    <text evidence="1">The sequence shown here is derived from an EMBL/GenBank/DDBJ whole genome shotgun (WGS) entry which is preliminary data.</text>
</comment>
<organism evidence="1 2">
    <name type="scientific">Dyadobacter luteus</name>
    <dbReference type="NCBI Taxonomy" id="2259619"/>
    <lineage>
        <taxon>Bacteria</taxon>
        <taxon>Pseudomonadati</taxon>
        <taxon>Bacteroidota</taxon>
        <taxon>Cytophagia</taxon>
        <taxon>Cytophagales</taxon>
        <taxon>Spirosomataceae</taxon>
        <taxon>Dyadobacter</taxon>
    </lineage>
</organism>